<dbReference type="NCBIfam" id="NF003555">
    <property type="entry name" value="PRK05218.1"/>
    <property type="match status" value="1"/>
</dbReference>
<dbReference type="GO" id="GO:0016887">
    <property type="term" value="F:ATP hydrolysis activity"/>
    <property type="evidence" value="ECO:0007669"/>
    <property type="project" value="InterPro"/>
</dbReference>
<dbReference type="SUPFAM" id="SSF110942">
    <property type="entry name" value="HSP90 C-terminal domain"/>
    <property type="match status" value="1"/>
</dbReference>
<dbReference type="GO" id="GO:0004749">
    <property type="term" value="F:ribose phosphate diphosphokinase activity"/>
    <property type="evidence" value="ECO:0007669"/>
    <property type="project" value="UniProtKB-EC"/>
</dbReference>
<evidence type="ECO:0000256" key="16">
    <source>
        <dbReference type="ARBA" id="ARBA00022990"/>
    </source>
</evidence>
<evidence type="ECO:0000256" key="1">
    <source>
        <dbReference type="ARBA" id="ARBA00004273"/>
    </source>
</evidence>
<comment type="caution">
    <text evidence="27">The sequence shown here is derived from an EMBL/GenBank/DDBJ whole genome shotgun (WGS) entry which is preliminary data.</text>
</comment>
<comment type="catalytic activity">
    <reaction evidence="20">
        <text>D-ribose 5-phosphate + ATP = 5-phospho-alpha-D-ribose 1-diphosphate + AMP + H(+)</text>
        <dbReference type="Rhea" id="RHEA:15609"/>
        <dbReference type="ChEBI" id="CHEBI:15378"/>
        <dbReference type="ChEBI" id="CHEBI:30616"/>
        <dbReference type="ChEBI" id="CHEBI:58017"/>
        <dbReference type="ChEBI" id="CHEBI:78346"/>
        <dbReference type="ChEBI" id="CHEBI:456215"/>
        <dbReference type="EC" id="2.7.6.1"/>
    </reaction>
</comment>
<dbReference type="Gene3D" id="3.30.565.10">
    <property type="entry name" value="Histidine kinase-like ATPase, C-terminal domain"/>
    <property type="match status" value="1"/>
</dbReference>
<evidence type="ECO:0000256" key="19">
    <source>
        <dbReference type="ARBA" id="ARBA00023186"/>
    </source>
</evidence>
<dbReference type="FunFam" id="1.20.120.790:FF:000004">
    <property type="entry name" value="Heat shock protein 75 kDa"/>
    <property type="match status" value="1"/>
</dbReference>
<dbReference type="GO" id="GO:0016301">
    <property type="term" value="F:kinase activity"/>
    <property type="evidence" value="ECO:0007669"/>
    <property type="project" value="UniProtKB-KW"/>
</dbReference>
<dbReference type="Gene3D" id="3.30.230.80">
    <property type="match status" value="1"/>
</dbReference>
<dbReference type="GO" id="GO:0009165">
    <property type="term" value="P:nucleotide biosynthetic process"/>
    <property type="evidence" value="ECO:0007669"/>
    <property type="project" value="UniProtKB-KW"/>
</dbReference>
<dbReference type="InterPro" id="IPR036890">
    <property type="entry name" value="HATPase_C_sf"/>
</dbReference>
<keyword evidence="11" id="KW-0418">Kinase</keyword>
<dbReference type="Pfam" id="PF13589">
    <property type="entry name" value="HATPase_c_3"/>
    <property type="match status" value="1"/>
</dbReference>
<keyword evidence="15" id="KW-0809">Transit peptide</keyword>
<dbReference type="NCBIfam" id="TIGR01251">
    <property type="entry name" value="ribP_PPkin"/>
    <property type="match status" value="1"/>
</dbReference>
<evidence type="ECO:0000256" key="11">
    <source>
        <dbReference type="ARBA" id="ARBA00022777"/>
    </source>
</evidence>
<dbReference type="EC" id="2.7.6.1" evidence="5"/>
<dbReference type="GO" id="GO:0005759">
    <property type="term" value="C:mitochondrial matrix"/>
    <property type="evidence" value="ECO:0007669"/>
    <property type="project" value="UniProtKB-SubCell"/>
</dbReference>
<dbReference type="GO" id="GO:0019901">
    <property type="term" value="F:protein kinase binding"/>
    <property type="evidence" value="ECO:0007669"/>
    <property type="project" value="UniProtKB-ARBA"/>
</dbReference>
<keyword evidence="13" id="KW-0067">ATP-binding</keyword>
<evidence type="ECO:0000256" key="9">
    <source>
        <dbReference type="ARBA" id="ARBA00022727"/>
    </source>
</evidence>
<keyword evidence="17" id="KW-0496">Mitochondrion</keyword>
<reference evidence="27" key="1">
    <citation type="submission" date="2022-11" db="EMBL/GenBank/DDBJ databases">
        <authorList>
            <person name="Morgan W.R."/>
            <person name="Tartar A."/>
        </authorList>
    </citation>
    <scope>NUCLEOTIDE SEQUENCE</scope>
    <source>
        <strain evidence="27">ARSEF 373</strain>
    </source>
</reference>
<keyword evidence="16" id="KW-0007">Acetylation</keyword>
<keyword evidence="12" id="KW-0999">Mitochondrion inner membrane</keyword>
<dbReference type="Pfam" id="PF00183">
    <property type="entry name" value="HSP90"/>
    <property type="match status" value="1"/>
</dbReference>
<dbReference type="Gene3D" id="3.40.50.11260">
    <property type="match status" value="1"/>
</dbReference>
<evidence type="ECO:0000313" key="27">
    <source>
        <dbReference type="EMBL" id="DBA03461.1"/>
    </source>
</evidence>
<keyword evidence="18" id="KW-0472">Membrane</keyword>
<evidence type="ECO:0000256" key="10">
    <source>
        <dbReference type="ARBA" id="ARBA00022741"/>
    </source>
</evidence>
<evidence type="ECO:0000256" key="23">
    <source>
        <dbReference type="ARBA" id="ARBA00073018"/>
    </source>
</evidence>
<dbReference type="Gene3D" id="3.40.50.2020">
    <property type="match status" value="2"/>
</dbReference>
<dbReference type="AlphaFoldDB" id="A0AAV2Z7V5"/>
<evidence type="ECO:0000256" key="12">
    <source>
        <dbReference type="ARBA" id="ARBA00022792"/>
    </source>
</evidence>
<organism evidence="27 28">
    <name type="scientific">Lagenidium giganteum</name>
    <dbReference type="NCBI Taxonomy" id="4803"/>
    <lineage>
        <taxon>Eukaryota</taxon>
        <taxon>Sar</taxon>
        <taxon>Stramenopiles</taxon>
        <taxon>Oomycota</taxon>
        <taxon>Peronosporomycetes</taxon>
        <taxon>Pythiales</taxon>
        <taxon>Pythiaceae</taxon>
    </lineage>
</organism>
<dbReference type="GO" id="GO:0000287">
    <property type="term" value="F:magnesium ion binding"/>
    <property type="evidence" value="ECO:0007669"/>
    <property type="project" value="InterPro"/>
</dbReference>
<evidence type="ECO:0000256" key="20">
    <source>
        <dbReference type="ARBA" id="ARBA00049535"/>
    </source>
</evidence>
<evidence type="ECO:0000256" key="15">
    <source>
        <dbReference type="ARBA" id="ARBA00022946"/>
    </source>
</evidence>
<dbReference type="InterPro" id="IPR037196">
    <property type="entry name" value="HSP90_C"/>
</dbReference>
<evidence type="ECO:0000256" key="14">
    <source>
        <dbReference type="ARBA" id="ARBA00022842"/>
    </source>
</evidence>
<evidence type="ECO:0000256" key="18">
    <source>
        <dbReference type="ARBA" id="ARBA00023136"/>
    </source>
</evidence>
<accession>A0AAV2Z7V5</accession>
<dbReference type="GO" id="GO:0005743">
    <property type="term" value="C:mitochondrial inner membrane"/>
    <property type="evidence" value="ECO:0007669"/>
    <property type="project" value="UniProtKB-SubCell"/>
</dbReference>
<dbReference type="CDD" id="cd16927">
    <property type="entry name" value="HATPase_Hsp90-like"/>
    <property type="match status" value="1"/>
</dbReference>
<keyword evidence="7" id="KW-0808">Transferase</keyword>
<evidence type="ECO:0000259" key="26">
    <source>
        <dbReference type="Pfam" id="PF13793"/>
    </source>
</evidence>
<keyword evidence="9" id="KW-0545">Nucleotide biosynthesis</keyword>
<comment type="similarity">
    <text evidence="4">Belongs to the heat shock protein 90 family.</text>
</comment>
<evidence type="ECO:0000256" key="13">
    <source>
        <dbReference type="ARBA" id="ARBA00022840"/>
    </source>
</evidence>
<dbReference type="SUPFAM" id="SSF53271">
    <property type="entry name" value="PRTase-like"/>
    <property type="match status" value="2"/>
</dbReference>
<dbReference type="GO" id="GO:0005524">
    <property type="term" value="F:ATP binding"/>
    <property type="evidence" value="ECO:0007669"/>
    <property type="project" value="UniProtKB-KW"/>
</dbReference>
<dbReference type="SUPFAM" id="SSF54211">
    <property type="entry name" value="Ribosomal protein S5 domain 2-like"/>
    <property type="match status" value="1"/>
</dbReference>
<dbReference type="InterPro" id="IPR029057">
    <property type="entry name" value="PRTase-like"/>
</dbReference>
<dbReference type="FunFam" id="3.30.565.10:FF:000021">
    <property type="entry name" value="Heat shock protein 75 kDa, mitochondrial"/>
    <property type="match status" value="1"/>
</dbReference>
<dbReference type="FunFam" id="3.40.50.11260:FF:000004">
    <property type="entry name" value="Heat shock protein 75 mitochondrial"/>
    <property type="match status" value="1"/>
</dbReference>
<dbReference type="SMART" id="SM01400">
    <property type="entry name" value="Pribosyltran_N"/>
    <property type="match status" value="1"/>
</dbReference>
<evidence type="ECO:0000256" key="22">
    <source>
        <dbReference type="ARBA" id="ARBA00066161"/>
    </source>
</evidence>
<dbReference type="Pfam" id="PF13793">
    <property type="entry name" value="Pribosyltran_N"/>
    <property type="match status" value="1"/>
</dbReference>
<dbReference type="FunFam" id="3.40.50.2020:FF:000007">
    <property type="entry name" value="Ribose-phosphate pyrophosphokinase"/>
    <property type="match status" value="1"/>
</dbReference>
<dbReference type="InterPro" id="IPR020575">
    <property type="entry name" value="Hsp90_N"/>
</dbReference>
<dbReference type="PRINTS" id="PR00775">
    <property type="entry name" value="HEATSHOCK90"/>
</dbReference>
<keyword evidence="28" id="KW-1185">Reference proteome</keyword>
<dbReference type="CDD" id="cd06223">
    <property type="entry name" value="PRTases_typeI"/>
    <property type="match status" value="1"/>
</dbReference>
<dbReference type="InterPro" id="IPR005946">
    <property type="entry name" value="Rib-P_diPkinase"/>
</dbReference>
<proteinExistence type="inferred from homology"/>
<evidence type="ECO:0000256" key="24">
    <source>
        <dbReference type="ARBA" id="ARBA00076190"/>
    </source>
</evidence>
<dbReference type="GO" id="GO:0140662">
    <property type="term" value="F:ATP-dependent protein folding chaperone"/>
    <property type="evidence" value="ECO:0007669"/>
    <property type="project" value="InterPro"/>
</dbReference>
<evidence type="ECO:0000256" key="7">
    <source>
        <dbReference type="ARBA" id="ARBA00022679"/>
    </source>
</evidence>
<protein>
    <recommendedName>
        <fullName evidence="23">Heat shock protein 75 kDa, mitochondrial</fullName>
        <ecNumber evidence="5">2.7.6.1</ecNumber>
    </recommendedName>
    <alternativeName>
        <fullName evidence="25">TNFR-associated protein 1</fullName>
    </alternativeName>
    <alternativeName>
        <fullName evidence="24">Tumor necrosis factor type 1 receptor-associated protein</fullName>
    </alternativeName>
</protein>
<gene>
    <name evidence="27" type="ORF">N0F65_002869</name>
</gene>
<name>A0AAV2Z7V5_9STRA</name>
<evidence type="ECO:0000256" key="25">
    <source>
        <dbReference type="ARBA" id="ARBA00080766"/>
    </source>
</evidence>
<evidence type="ECO:0000256" key="5">
    <source>
        <dbReference type="ARBA" id="ARBA00013247"/>
    </source>
</evidence>
<dbReference type="GO" id="GO:0051082">
    <property type="term" value="F:unfolded protein binding"/>
    <property type="evidence" value="ECO:0007669"/>
    <property type="project" value="InterPro"/>
</dbReference>
<dbReference type="InterPro" id="IPR029099">
    <property type="entry name" value="Pribosyltran_N"/>
</dbReference>
<dbReference type="FunFam" id="3.30.230.80:FF:000004">
    <property type="entry name" value="Heat shock protein 75 kDa"/>
    <property type="match status" value="1"/>
</dbReference>
<dbReference type="Proteomes" id="UP001146120">
    <property type="component" value="Unassembled WGS sequence"/>
</dbReference>
<comment type="similarity">
    <text evidence="3">Belongs to the ribose-phosphate pyrophosphokinase family.</text>
</comment>
<keyword evidence="10" id="KW-0547">Nucleotide-binding</keyword>
<reference evidence="27" key="2">
    <citation type="journal article" date="2023" name="Microbiol Resour">
        <title>Decontamination and Annotation of the Draft Genome Sequence of the Oomycete Lagenidium giganteum ARSEF 373.</title>
        <authorList>
            <person name="Morgan W.R."/>
            <person name="Tartar A."/>
        </authorList>
    </citation>
    <scope>NUCLEOTIDE SEQUENCE</scope>
    <source>
        <strain evidence="27">ARSEF 373</strain>
    </source>
</reference>
<keyword evidence="6" id="KW-0597">Phosphoprotein</keyword>
<evidence type="ECO:0000256" key="8">
    <source>
        <dbReference type="ARBA" id="ARBA00022723"/>
    </source>
</evidence>
<dbReference type="InterPro" id="IPR001404">
    <property type="entry name" value="Hsp90_fam"/>
</dbReference>
<dbReference type="EMBL" id="DAKRPA010000019">
    <property type="protein sequence ID" value="DBA03461.1"/>
    <property type="molecule type" value="Genomic_DNA"/>
</dbReference>
<evidence type="ECO:0000313" key="28">
    <source>
        <dbReference type="Proteomes" id="UP001146120"/>
    </source>
</evidence>
<dbReference type="SUPFAM" id="SSF55874">
    <property type="entry name" value="ATPase domain of HSP90 chaperone/DNA topoisomerase II/histidine kinase"/>
    <property type="match status" value="1"/>
</dbReference>
<comment type="function">
    <text evidence="21">Chaperone that expresses an ATPase activity. Involved in maintaining mitochondrial function and polarization, downstream of PINK1 and mitochondrial complex I. Is a negative regulator of mitochondrial respiration able to modulate the balance between oxidative phosphorylation and aerobic glycolysis. The impact of TRAP1 on mitochondrial respiration is probably mediated by modulation of mitochondrial SRC and inhibition of SDHA.</text>
</comment>
<evidence type="ECO:0000256" key="21">
    <source>
        <dbReference type="ARBA" id="ARBA00057498"/>
    </source>
</evidence>
<keyword evidence="19" id="KW-0143">Chaperone</keyword>
<dbReference type="InterPro" id="IPR020568">
    <property type="entry name" value="Ribosomal_Su5_D2-typ_SF"/>
</dbReference>
<keyword evidence="14" id="KW-0460">Magnesium</keyword>
<evidence type="ECO:0000256" key="2">
    <source>
        <dbReference type="ARBA" id="ARBA00004305"/>
    </source>
</evidence>
<evidence type="ECO:0000256" key="6">
    <source>
        <dbReference type="ARBA" id="ARBA00022553"/>
    </source>
</evidence>
<dbReference type="Pfam" id="PF14572">
    <property type="entry name" value="Pribosyl_synth"/>
    <property type="match status" value="1"/>
</dbReference>
<dbReference type="HAMAP" id="MF_00505">
    <property type="entry name" value="HSP90"/>
    <property type="match status" value="1"/>
</dbReference>
<evidence type="ECO:0000256" key="4">
    <source>
        <dbReference type="ARBA" id="ARBA00008239"/>
    </source>
</evidence>
<comment type="subunit">
    <text evidence="22">Binds to the intracellular domain of tumor necrosis factor type 1 receptor. Binds to RB1. Interacts with SRC. Interacts with SDHA.</text>
</comment>
<sequence>MMQSTAHMMLRRALTAAAVQRLPASARASYRAASTRSIVTHARALKNARPVQHFSHQFSTAMSTSTSDKKADRHEFQAETRQLLDIVTHSIYTDKEVFIRELISNASDALEKLRHLQATGEAIENPELEPKIIITTDEKARTLTIQDTGMGMTKAELIDNLGTIARSGSKAFLEKIKQEQSPNASTEALSGIIGKFGVGFYSAFMVADKVEVFSHSALSGNQSHVWSSDGSGAFEVAPTDEDVSRGCKIVIHVKESCKDFLSAAKVEAIICRYSNFVAFPITVNGEPVNTVQALWTKSESEVTEEEYSEFYKFIANAFDDPLYRLQYRADAPLELKTLFFIGSSHTEKHGYSRLEPGVSLYSRKVLIERNSPDILPDWMRFVRGVVDSEDLPLSLSREKMQDSRLIVKLRDVLTRRIIRFLEQQSTKDPEKFKQFFKEFGQFIKEGICTDFQNKNSLAKLLHYESSQLESEVVTTLDEYVSRCPPDQNEIYYLCAPSRKIAEMSPYFEAFKKSNKEVLFVYNPIDDFVMTNVAEFNGRKIVSAEAAKLDMSDLDDPSVKKLTEDEERMFGAWLKLTLEKEIKDVKFTSRLSESPAIISDHESASIRQMMSLVNERTGQDLSSGTKYTLEINPRHRIIVDLNTLREVNAPLAEKVARQIYTNATVAAGLVGDGRTLLTGLNDILAVDPLPLPLGPPAALASIARMVFFGLRSALRVQPASVAVFLGGVTAGFAHRSTSAHAESDKRDLRDLEFGVPQERKRVDPFSPFFPSDKHPCTHAGMFIPGCHELKIFSGSSHFELADDIARRLGTRVGKMKLGRFADGEVQVQIGESVRGKDVYLVQSLAAPVNENVIELLLMVSTMRRASAKRVTVVIPYYAYKHHRRANPMSTSMNSKFIHSPAGDIAKMLEVMGVDRVIAVDLQLRMQGHEACFFSSGVPVETLETIMAGVEYFATQVHLRRPLVVLSPNPECLRRARVFQSGLNKWLPDSPARFAAFIRGTSGGPDFTEADIVGDVKGADVIVVDDLIDTSETLAKLTKLCKEKGARKIYCFASHPLLNGEAEQVIHNSDVSEVIVMDTIPATPGRFHSDKIKRLSVAPMLAELIQAEHFKAHSYIDRVNSREDFKYSHSL</sequence>
<comment type="subcellular location">
    <subcellularLocation>
        <location evidence="1">Mitochondrion inner membrane</location>
    </subcellularLocation>
    <subcellularLocation>
        <location evidence="2">Mitochondrion matrix</location>
    </subcellularLocation>
</comment>
<feature type="domain" description="Ribose-phosphate pyrophosphokinase N-terminal" evidence="26">
    <location>
        <begin position="788"/>
        <end position="910"/>
    </location>
</feature>
<evidence type="ECO:0000256" key="17">
    <source>
        <dbReference type="ARBA" id="ARBA00023128"/>
    </source>
</evidence>
<dbReference type="Gene3D" id="1.20.120.790">
    <property type="entry name" value="Heat shock protein 90, C-terminal domain"/>
    <property type="match status" value="1"/>
</dbReference>
<dbReference type="InterPro" id="IPR000836">
    <property type="entry name" value="PRTase_dom"/>
</dbReference>
<dbReference type="PANTHER" id="PTHR11528">
    <property type="entry name" value="HEAT SHOCK PROTEIN 90 FAMILY MEMBER"/>
    <property type="match status" value="1"/>
</dbReference>
<evidence type="ECO:0000256" key="3">
    <source>
        <dbReference type="ARBA" id="ARBA00006478"/>
    </source>
</evidence>
<keyword evidence="8" id="KW-0479">Metal-binding</keyword>